<dbReference type="EMBL" id="LXQA010031428">
    <property type="protein sequence ID" value="MCH96067.1"/>
    <property type="molecule type" value="Genomic_DNA"/>
</dbReference>
<dbReference type="AlphaFoldDB" id="A0A392N8E5"/>
<comment type="caution">
    <text evidence="1">The sequence shown here is derived from an EMBL/GenBank/DDBJ whole genome shotgun (WGS) entry which is preliminary data.</text>
</comment>
<name>A0A392N8E5_9FABA</name>
<evidence type="ECO:0000313" key="1">
    <source>
        <dbReference type="EMBL" id="MCH96067.1"/>
    </source>
</evidence>
<keyword evidence="2" id="KW-1185">Reference proteome</keyword>
<organism evidence="1 2">
    <name type="scientific">Trifolium medium</name>
    <dbReference type="NCBI Taxonomy" id="97028"/>
    <lineage>
        <taxon>Eukaryota</taxon>
        <taxon>Viridiplantae</taxon>
        <taxon>Streptophyta</taxon>
        <taxon>Embryophyta</taxon>
        <taxon>Tracheophyta</taxon>
        <taxon>Spermatophyta</taxon>
        <taxon>Magnoliopsida</taxon>
        <taxon>eudicotyledons</taxon>
        <taxon>Gunneridae</taxon>
        <taxon>Pentapetalae</taxon>
        <taxon>rosids</taxon>
        <taxon>fabids</taxon>
        <taxon>Fabales</taxon>
        <taxon>Fabaceae</taxon>
        <taxon>Papilionoideae</taxon>
        <taxon>50 kb inversion clade</taxon>
        <taxon>NPAAA clade</taxon>
        <taxon>Hologalegina</taxon>
        <taxon>IRL clade</taxon>
        <taxon>Trifolieae</taxon>
        <taxon>Trifolium</taxon>
    </lineage>
</organism>
<reference evidence="1 2" key="1">
    <citation type="journal article" date="2018" name="Front. Plant Sci.">
        <title>Red Clover (Trifolium pratense) and Zigzag Clover (T. medium) - A Picture of Genomic Similarities and Differences.</title>
        <authorList>
            <person name="Dluhosova J."/>
            <person name="Istvanek J."/>
            <person name="Nedelnik J."/>
            <person name="Repkova J."/>
        </authorList>
    </citation>
    <scope>NUCLEOTIDE SEQUENCE [LARGE SCALE GENOMIC DNA]</scope>
    <source>
        <strain evidence="2">cv. 10/8</strain>
        <tissue evidence="1">Leaf</tissue>
    </source>
</reference>
<sequence>MVLESILDPFGHQLCSHWVTLYMFGPVHEGYVHAELHGASSTVIKNHKPMQTVPPLTLNQAGCFT</sequence>
<feature type="non-terminal residue" evidence="1">
    <location>
        <position position="65"/>
    </location>
</feature>
<evidence type="ECO:0000313" key="2">
    <source>
        <dbReference type="Proteomes" id="UP000265520"/>
    </source>
</evidence>
<accession>A0A392N8E5</accession>
<protein>
    <submittedName>
        <fullName evidence="1">Nuclear export mediator factor NEMF-like</fullName>
    </submittedName>
</protein>
<dbReference type="Proteomes" id="UP000265520">
    <property type="component" value="Unassembled WGS sequence"/>
</dbReference>
<proteinExistence type="predicted"/>